<keyword evidence="3" id="KW-1185">Reference proteome</keyword>
<dbReference type="Pfam" id="PF21962">
    <property type="entry name" value="DUF6924"/>
    <property type="match status" value="1"/>
</dbReference>
<protein>
    <recommendedName>
        <fullName evidence="1">DUF6924 domain-containing protein</fullName>
    </recommendedName>
</protein>
<proteinExistence type="predicted"/>
<comment type="caution">
    <text evidence="2">The sequence shown here is derived from an EMBL/GenBank/DDBJ whole genome shotgun (WGS) entry which is preliminary data.</text>
</comment>
<dbReference type="RefSeq" id="WP_146617117.1">
    <property type="nucleotide sequence ID" value="NZ_JACHWI010000001.1"/>
</dbReference>
<dbReference type="OrthoDB" id="7854965at2"/>
<gene>
    <name evidence="2" type="ORF">B0I29_13520</name>
</gene>
<dbReference type="Proteomes" id="UP000249341">
    <property type="component" value="Unassembled WGS sequence"/>
</dbReference>
<sequence length="135" mass="14886">MWLQDSEFSLVIRTDFAHSGEWVRIRSAIAEPQTEDEFAALVTFVDDPANDGLTVPRLLEKVPAGSNHAIAFLVDAKALTHPDSPVLVVNIRDGATFRAVPSEMWTVQSNLALANMDWEDFATSVNDDGILRGFD</sequence>
<evidence type="ECO:0000259" key="1">
    <source>
        <dbReference type="Pfam" id="PF21962"/>
    </source>
</evidence>
<dbReference type="AlphaFoldDB" id="A0A327YUW6"/>
<feature type="domain" description="DUF6924" evidence="1">
    <location>
        <begin position="9"/>
        <end position="134"/>
    </location>
</feature>
<accession>A0A327YUW6</accession>
<name>A0A327YUW6_9ACTN</name>
<dbReference type="InterPro" id="IPR053832">
    <property type="entry name" value="DUF6924"/>
</dbReference>
<dbReference type="EMBL" id="QLMJ01000035">
    <property type="protein sequence ID" value="RAK24814.1"/>
    <property type="molecule type" value="Genomic_DNA"/>
</dbReference>
<evidence type="ECO:0000313" key="3">
    <source>
        <dbReference type="Proteomes" id="UP000249341"/>
    </source>
</evidence>
<evidence type="ECO:0000313" key="2">
    <source>
        <dbReference type="EMBL" id="RAK24814.1"/>
    </source>
</evidence>
<organism evidence="2 3">
    <name type="scientific">Actinoplanes lutulentus</name>
    <dbReference type="NCBI Taxonomy" id="1287878"/>
    <lineage>
        <taxon>Bacteria</taxon>
        <taxon>Bacillati</taxon>
        <taxon>Actinomycetota</taxon>
        <taxon>Actinomycetes</taxon>
        <taxon>Micromonosporales</taxon>
        <taxon>Micromonosporaceae</taxon>
        <taxon>Actinoplanes</taxon>
    </lineage>
</organism>
<reference evidence="2 3" key="1">
    <citation type="submission" date="2018-06" db="EMBL/GenBank/DDBJ databases">
        <title>Genomic Encyclopedia of Type Strains, Phase III (KMG-III): the genomes of soil and plant-associated and newly described type strains.</title>
        <authorList>
            <person name="Whitman W."/>
        </authorList>
    </citation>
    <scope>NUCLEOTIDE SEQUENCE [LARGE SCALE GENOMIC DNA]</scope>
    <source>
        <strain evidence="2 3">CGMCC 4.7090</strain>
    </source>
</reference>